<name>A0A6H1ZL61_9ZZZZ</name>
<sequence length="59" mass="6771">MKAEISETDTLRIRHENEAERVFIERVLGLTEDGDKVDCVRVNAFNSETLIYLEVGDET</sequence>
<organism evidence="1">
    <name type="scientific">viral metagenome</name>
    <dbReference type="NCBI Taxonomy" id="1070528"/>
    <lineage>
        <taxon>unclassified sequences</taxon>
        <taxon>metagenomes</taxon>
        <taxon>organismal metagenomes</taxon>
    </lineage>
</organism>
<evidence type="ECO:0000313" key="3">
    <source>
        <dbReference type="EMBL" id="QJI02346.1"/>
    </source>
</evidence>
<dbReference type="EMBL" id="MT143082">
    <property type="protein sequence ID" value="QJA92614.1"/>
    <property type="molecule type" value="Genomic_DNA"/>
</dbReference>
<evidence type="ECO:0000313" key="1">
    <source>
        <dbReference type="EMBL" id="QJA48212.1"/>
    </source>
</evidence>
<protein>
    <submittedName>
        <fullName evidence="1">Uncharacterized protein</fullName>
    </submittedName>
</protein>
<evidence type="ECO:0000313" key="2">
    <source>
        <dbReference type="EMBL" id="QJA92614.1"/>
    </source>
</evidence>
<accession>A0A6H1ZL61</accession>
<dbReference type="EMBL" id="MT144993">
    <property type="protein sequence ID" value="QJI02346.1"/>
    <property type="molecule type" value="Genomic_DNA"/>
</dbReference>
<dbReference type="EMBL" id="MT144075">
    <property type="protein sequence ID" value="QJA48212.1"/>
    <property type="molecule type" value="Genomic_DNA"/>
</dbReference>
<gene>
    <name evidence="2" type="ORF">MM415B04549_0002</name>
    <name evidence="1" type="ORF">TM448A00866_0027</name>
    <name evidence="3" type="ORF">TM448B03125_0014</name>
</gene>
<proteinExistence type="predicted"/>
<reference evidence="1" key="1">
    <citation type="submission" date="2020-03" db="EMBL/GenBank/DDBJ databases">
        <title>The deep terrestrial virosphere.</title>
        <authorList>
            <person name="Holmfeldt K."/>
            <person name="Nilsson E."/>
            <person name="Simone D."/>
            <person name="Lopez-Fernandez M."/>
            <person name="Wu X."/>
            <person name="de Brujin I."/>
            <person name="Lundin D."/>
            <person name="Andersson A."/>
            <person name="Bertilsson S."/>
            <person name="Dopson M."/>
        </authorList>
    </citation>
    <scope>NUCLEOTIDE SEQUENCE</scope>
    <source>
        <strain evidence="2">MM415B04549</strain>
        <strain evidence="1">TM448A00866</strain>
        <strain evidence="3">TM448B03125</strain>
    </source>
</reference>
<dbReference type="AlphaFoldDB" id="A0A6H1ZL61"/>